<evidence type="ECO:0000256" key="1">
    <source>
        <dbReference type="SAM" id="MobiDB-lite"/>
    </source>
</evidence>
<dbReference type="Proteomes" id="UP000729402">
    <property type="component" value="Unassembled WGS sequence"/>
</dbReference>
<organism evidence="2 3">
    <name type="scientific">Zizania palustris</name>
    <name type="common">Northern wild rice</name>
    <dbReference type="NCBI Taxonomy" id="103762"/>
    <lineage>
        <taxon>Eukaryota</taxon>
        <taxon>Viridiplantae</taxon>
        <taxon>Streptophyta</taxon>
        <taxon>Embryophyta</taxon>
        <taxon>Tracheophyta</taxon>
        <taxon>Spermatophyta</taxon>
        <taxon>Magnoliopsida</taxon>
        <taxon>Liliopsida</taxon>
        <taxon>Poales</taxon>
        <taxon>Poaceae</taxon>
        <taxon>BOP clade</taxon>
        <taxon>Oryzoideae</taxon>
        <taxon>Oryzeae</taxon>
        <taxon>Zizaniinae</taxon>
        <taxon>Zizania</taxon>
    </lineage>
</organism>
<feature type="compositionally biased region" description="Polar residues" evidence="1">
    <location>
        <begin position="57"/>
        <end position="66"/>
    </location>
</feature>
<evidence type="ECO:0000313" key="3">
    <source>
        <dbReference type="Proteomes" id="UP000729402"/>
    </source>
</evidence>
<reference evidence="2" key="1">
    <citation type="journal article" date="2021" name="bioRxiv">
        <title>Whole Genome Assembly and Annotation of Northern Wild Rice, Zizania palustris L., Supports a Whole Genome Duplication in the Zizania Genus.</title>
        <authorList>
            <person name="Haas M."/>
            <person name="Kono T."/>
            <person name="Macchietto M."/>
            <person name="Millas R."/>
            <person name="McGilp L."/>
            <person name="Shao M."/>
            <person name="Duquette J."/>
            <person name="Hirsch C.N."/>
            <person name="Kimball J."/>
        </authorList>
    </citation>
    <scope>NUCLEOTIDE SEQUENCE</scope>
    <source>
        <tissue evidence="2">Fresh leaf tissue</tissue>
    </source>
</reference>
<reference evidence="2" key="2">
    <citation type="submission" date="2021-02" db="EMBL/GenBank/DDBJ databases">
        <authorList>
            <person name="Kimball J.A."/>
            <person name="Haas M.W."/>
            <person name="Macchietto M."/>
            <person name="Kono T."/>
            <person name="Duquette J."/>
            <person name="Shao M."/>
        </authorList>
    </citation>
    <scope>NUCLEOTIDE SEQUENCE</scope>
    <source>
        <tissue evidence="2">Fresh leaf tissue</tissue>
    </source>
</reference>
<feature type="compositionally biased region" description="Acidic residues" evidence="1">
    <location>
        <begin position="34"/>
        <end position="43"/>
    </location>
</feature>
<proteinExistence type="predicted"/>
<protein>
    <submittedName>
        <fullName evidence="2">Uncharacterized protein</fullName>
    </submittedName>
</protein>
<gene>
    <name evidence="2" type="ORF">GUJ93_ZPchr0008g14158</name>
</gene>
<accession>A0A8J5UWL4</accession>
<sequence length="66" mass="7058">MLKNTADDKVALAGSSSRDKLFSSSASRHREDETGGAEEDDAREDGVWRMASGGAMQRQTTPGGRD</sequence>
<name>A0A8J5UWL4_ZIZPA</name>
<keyword evidence="3" id="KW-1185">Reference proteome</keyword>
<dbReference type="AlphaFoldDB" id="A0A8J5UWL4"/>
<dbReference type="EMBL" id="JAAALK010000290">
    <property type="protein sequence ID" value="KAG8046577.1"/>
    <property type="molecule type" value="Genomic_DNA"/>
</dbReference>
<comment type="caution">
    <text evidence="2">The sequence shown here is derived from an EMBL/GenBank/DDBJ whole genome shotgun (WGS) entry which is preliminary data.</text>
</comment>
<feature type="region of interest" description="Disordered" evidence="1">
    <location>
        <begin position="1"/>
        <end position="66"/>
    </location>
</feature>
<feature type="compositionally biased region" description="Basic and acidic residues" evidence="1">
    <location>
        <begin position="1"/>
        <end position="10"/>
    </location>
</feature>
<evidence type="ECO:0000313" key="2">
    <source>
        <dbReference type="EMBL" id="KAG8046577.1"/>
    </source>
</evidence>